<dbReference type="SMART" id="SM00220">
    <property type="entry name" value="S_TKc"/>
    <property type="match status" value="1"/>
</dbReference>
<dbReference type="InterPro" id="IPR000719">
    <property type="entry name" value="Prot_kinase_dom"/>
</dbReference>
<dbReference type="SUPFAM" id="SSF55890">
    <property type="entry name" value="Sporulation response regulatory protein Spo0B"/>
    <property type="match status" value="1"/>
</dbReference>
<keyword evidence="12" id="KW-1185">Reference proteome</keyword>
<dbReference type="Gene3D" id="3.30.450.40">
    <property type="match status" value="1"/>
</dbReference>
<dbReference type="Pfam" id="PF13191">
    <property type="entry name" value="AAA_16"/>
    <property type="match status" value="1"/>
</dbReference>
<name>A0A7X2Z8J5_9BACL</name>
<dbReference type="InterPro" id="IPR003018">
    <property type="entry name" value="GAF"/>
</dbReference>
<dbReference type="SMART" id="SM00387">
    <property type="entry name" value="HATPase_c"/>
    <property type="match status" value="1"/>
</dbReference>
<dbReference type="Gene3D" id="3.40.50.300">
    <property type="entry name" value="P-loop containing nucleotide triphosphate hydrolases"/>
    <property type="match status" value="1"/>
</dbReference>
<dbReference type="Pfam" id="PF01590">
    <property type="entry name" value="GAF"/>
    <property type="match status" value="1"/>
</dbReference>
<dbReference type="GO" id="GO:0005524">
    <property type="term" value="F:ATP binding"/>
    <property type="evidence" value="ECO:0007669"/>
    <property type="project" value="UniProtKB-KW"/>
</dbReference>
<comment type="catalytic activity">
    <reaction evidence="1">
        <text>ATP + protein L-histidine = ADP + protein N-phospho-L-histidine.</text>
        <dbReference type="EC" id="2.7.13.3"/>
    </reaction>
</comment>
<dbReference type="InterPro" id="IPR016120">
    <property type="entry name" value="Sig_transdc_His_kin_SpoOB"/>
</dbReference>
<dbReference type="Proteomes" id="UP000450917">
    <property type="component" value="Unassembled WGS sequence"/>
</dbReference>
<keyword evidence="7" id="KW-0067">ATP-binding</keyword>
<dbReference type="InterPro" id="IPR036890">
    <property type="entry name" value="HATPase_C_sf"/>
</dbReference>
<evidence type="ECO:0000313" key="12">
    <source>
        <dbReference type="Proteomes" id="UP000450917"/>
    </source>
</evidence>
<dbReference type="PRINTS" id="PR00344">
    <property type="entry name" value="BCTRLSENSOR"/>
</dbReference>
<dbReference type="InterPro" id="IPR053159">
    <property type="entry name" value="Hybrid_Histidine_Kinase"/>
</dbReference>
<dbReference type="InterPro" id="IPR027417">
    <property type="entry name" value="P-loop_NTPase"/>
</dbReference>
<evidence type="ECO:0000259" key="9">
    <source>
        <dbReference type="PROSITE" id="PS50011"/>
    </source>
</evidence>
<organism evidence="11 12">
    <name type="scientific">Paenibacillus validus</name>
    <dbReference type="NCBI Taxonomy" id="44253"/>
    <lineage>
        <taxon>Bacteria</taxon>
        <taxon>Bacillati</taxon>
        <taxon>Bacillota</taxon>
        <taxon>Bacilli</taxon>
        <taxon>Bacillales</taxon>
        <taxon>Paenibacillaceae</taxon>
        <taxon>Paenibacillus</taxon>
    </lineage>
</organism>
<dbReference type="Gene3D" id="1.10.287.130">
    <property type="match status" value="1"/>
</dbReference>
<dbReference type="GO" id="GO:0000155">
    <property type="term" value="F:phosphorelay sensor kinase activity"/>
    <property type="evidence" value="ECO:0007669"/>
    <property type="project" value="InterPro"/>
</dbReference>
<evidence type="ECO:0000259" key="10">
    <source>
        <dbReference type="PROSITE" id="PS50109"/>
    </source>
</evidence>
<keyword evidence="6" id="KW-0418">Kinase</keyword>
<accession>A0A7X2Z8J5</accession>
<dbReference type="PROSITE" id="PS50109">
    <property type="entry name" value="HIS_KIN"/>
    <property type="match status" value="1"/>
</dbReference>
<dbReference type="InterPro" id="IPR004358">
    <property type="entry name" value="Sig_transdc_His_kin-like_C"/>
</dbReference>
<evidence type="ECO:0000256" key="7">
    <source>
        <dbReference type="ARBA" id="ARBA00022840"/>
    </source>
</evidence>
<dbReference type="InterPro" id="IPR005467">
    <property type="entry name" value="His_kinase_dom"/>
</dbReference>
<dbReference type="SUPFAM" id="SSF55781">
    <property type="entry name" value="GAF domain-like"/>
    <property type="match status" value="1"/>
</dbReference>
<evidence type="ECO:0000256" key="4">
    <source>
        <dbReference type="ARBA" id="ARBA00022679"/>
    </source>
</evidence>
<dbReference type="InterPro" id="IPR029016">
    <property type="entry name" value="GAF-like_dom_sf"/>
</dbReference>
<evidence type="ECO:0000256" key="3">
    <source>
        <dbReference type="ARBA" id="ARBA00022553"/>
    </source>
</evidence>
<comment type="caution">
    <text evidence="11">The sequence shown here is derived from an EMBL/GenBank/DDBJ whole genome shotgun (WGS) entry which is preliminary data.</text>
</comment>
<dbReference type="EMBL" id="WNZX01000002">
    <property type="protein sequence ID" value="MUG69653.1"/>
    <property type="molecule type" value="Genomic_DNA"/>
</dbReference>
<evidence type="ECO:0000256" key="2">
    <source>
        <dbReference type="ARBA" id="ARBA00012438"/>
    </source>
</evidence>
<dbReference type="EC" id="2.7.13.3" evidence="2"/>
<dbReference type="Pfam" id="PF02518">
    <property type="entry name" value="HATPase_c"/>
    <property type="match status" value="1"/>
</dbReference>
<sequence length="1729" mass="198212">MDSKKVSYRRSVELAWNLNEKTVEPVHENGHTLLFRAKEQDTGFIRYFKALRPGLDYDPLQQRLLQEYEQAKRLAAADVWVPEQAYEWNGAPALLFQPIEGQPLSAYLQSGPAELTLFLNLAIGAAEAVSKLHQTKHLHLNLSPYAFFVESNRKKCKLTDLFRVTPISTVPEAHVLPQPVYETNALFYAAPELTGRMNRRPDHRTDLYALGIMFYRMLSGELPFQSDDVLELLHMQFAKEPKPLTEYQIPKPVSDIVLKCLAKHPEHRYPSAFALRHDLEIALNKLLTDGYLEPYEIGNEGVSDQFVISEKIYGREAALQALSEAYARVRKGGMEFAFVSGISGIGKSYLIHEFQKLIQQQNGLFIYGKFDQFKRATPYHALHEAGKQLLQYLLTLNEEAFHNMKRRILEAVGPNGQVLMEMVPDLEQVFGKQPPITKMPPAEMYNRLMMTVQKVLSVFTSREQPLILFLDDLQWADAASIQLIQDIGLGTNRNYRLFIGSFRDRDVGGSHPLRVMIDKLQRQKSSHTTQIQLEPLDERHLEQMLTDTLQSARQPVRALAQLMMKKTKGNPFFTKQFFRSIYDQQLLWFDYSARAWTWDEAKIQELHMTENVVDFMINKIVRLPEQLQSLLQHAACIGHQFTSETLALVTGRTAEEVEESLKDAVKDGLIHAVHTGRNSVTPVTTYKFLHDRVYQALYSLLSDYRKQEIHLQIGRLLEHHYADASAQEENTFEIVNQLNLGAPLIGSREEKERLAALNLKACRKAKESSAYDTGLKYALCGYRLLESDHWERQYELAYALQLEKAELEYLSGQFEEAKHSFAAALLHARTKLEKAEAYNLMMVLFTNLGEHEEALRIGLKGLKLLGIHIRPNTGKASIVWEMLKSQARKGTRSIDDLIDIPVMTDPNHKAVMQFLVNLIPPAYYINSELYIYLMLRMFNYSLVHGHAEGSAFAYTTYGVIMSSLLGRLNSGLAYGRLGVKLSDSFNHLPIKCKVYFGAGAFTSHVKEHIETNVELLRKAYQFGEESGDFVYAGYSITFSFFLRLFRGDHLSDVFKETEHYQNFIYKAQDRDTIMILTVLQRYMQNMRNQAFSHTSDETRSERFMSAEEIEQLSRFTNNAIIHTYYVMQGQTFYMFNRLDEARKLLEEAETVLSTVFGMMHVHLHHFHYGMVLAGLYDQAAPAERKRLRDRIQFSIRFMDKWARHSPDNFLHLKLLLEAEWYRITDKRALAEEKYDQAIHYAGKGRFVQYEAMASECAAKHYLQAGKLKIARSYLLEARSLYAKWGAERKVTDLDEKYPYLVTRGQAAEASIDLSCVVKASQAVSNETVLQQMLDSIMRIVLENAGAEKGMLVLERDRRLWIDAEKTANAPFAAMQIMPLEDCRDAAVTVIQYAARTGETVLLQDAVLSELFSKDAYIQTKRPKSILCVPICRFNKLVGALYLENNLATHVFQEERVETLKLLASEIAVLIENAKLYDYLESKDYKLQLLEEQEKNIRLQLDEKERWAQSSEATMLNIRKSQHELINNVQTVHALLMINKYDLAKDYISVWCKEIVQQSVIGSVKFPILAVVLNQLSLTCVSKKIDLQVSGNLDCAFDQLTLPINYFSSVMHNLLKNAVEAIPQDDLLRTVRLTIQEHEDHYRLTVYNTGSYISAEERNRIFDKGFSTKSEQANSGLGLHLAHNYLQHYGGFMECESTLDHGTSFIVYLPKRATEAVGRADRLPLDANSS</sequence>
<dbReference type="SUPFAM" id="SSF55874">
    <property type="entry name" value="ATPase domain of HSP90 chaperone/DNA topoisomerase II/histidine kinase"/>
    <property type="match status" value="1"/>
</dbReference>
<protein>
    <recommendedName>
        <fullName evidence="2">histidine kinase</fullName>
        <ecNumber evidence="2">2.7.13.3</ecNumber>
    </recommendedName>
</protein>
<dbReference type="Gene3D" id="1.10.510.10">
    <property type="entry name" value="Transferase(Phosphotransferase) domain 1"/>
    <property type="match status" value="1"/>
</dbReference>
<evidence type="ECO:0000313" key="11">
    <source>
        <dbReference type="EMBL" id="MUG69653.1"/>
    </source>
</evidence>
<keyword evidence="8" id="KW-0902">Two-component regulatory system</keyword>
<dbReference type="Gene3D" id="3.30.565.10">
    <property type="entry name" value="Histidine kinase-like ATPase, C-terminal domain"/>
    <property type="match status" value="1"/>
</dbReference>
<dbReference type="InterPro" id="IPR011009">
    <property type="entry name" value="Kinase-like_dom_sf"/>
</dbReference>
<evidence type="ECO:0000256" key="5">
    <source>
        <dbReference type="ARBA" id="ARBA00022741"/>
    </source>
</evidence>
<gene>
    <name evidence="11" type="ORF">GNP93_03065</name>
</gene>
<dbReference type="SUPFAM" id="SSF52540">
    <property type="entry name" value="P-loop containing nucleoside triphosphate hydrolases"/>
    <property type="match status" value="1"/>
</dbReference>
<dbReference type="InterPro" id="IPR003594">
    <property type="entry name" value="HATPase_dom"/>
</dbReference>
<keyword evidence="5" id="KW-0547">Nucleotide-binding</keyword>
<dbReference type="SUPFAM" id="SSF56112">
    <property type="entry name" value="Protein kinase-like (PK-like)"/>
    <property type="match status" value="1"/>
</dbReference>
<keyword evidence="3" id="KW-0597">Phosphoprotein</keyword>
<reference evidence="11 12" key="1">
    <citation type="submission" date="2019-11" db="EMBL/GenBank/DDBJ databases">
        <title>Draft genome sequences of five Paenibacillus species of dairy origin.</title>
        <authorList>
            <person name="Olajide A.M."/>
            <person name="Chen S."/>
            <person name="Lapointe G."/>
        </authorList>
    </citation>
    <scope>NUCLEOTIDE SEQUENCE [LARGE SCALE GENOMIC DNA]</scope>
    <source>
        <strain evidence="11 12">2CS3</strain>
    </source>
</reference>
<dbReference type="SMART" id="SM00065">
    <property type="entry name" value="GAF"/>
    <property type="match status" value="1"/>
</dbReference>
<dbReference type="Pfam" id="PF00069">
    <property type="entry name" value="Pkinase"/>
    <property type="match status" value="1"/>
</dbReference>
<feature type="domain" description="Protein kinase" evidence="9">
    <location>
        <begin position="20"/>
        <end position="280"/>
    </location>
</feature>
<feature type="domain" description="Histidine kinase" evidence="10">
    <location>
        <begin position="1606"/>
        <end position="1712"/>
    </location>
</feature>
<dbReference type="PANTHER" id="PTHR43642:SF1">
    <property type="entry name" value="HYBRID SIGNAL TRANSDUCTION HISTIDINE KINASE G"/>
    <property type="match status" value="1"/>
</dbReference>
<dbReference type="PROSITE" id="PS50011">
    <property type="entry name" value="PROTEIN_KINASE_DOM"/>
    <property type="match status" value="1"/>
</dbReference>
<keyword evidence="4" id="KW-0808">Transferase</keyword>
<dbReference type="PANTHER" id="PTHR43642">
    <property type="entry name" value="HYBRID SIGNAL TRANSDUCTION HISTIDINE KINASE G"/>
    <property type="match status" value="1"/>
</dbReference>
<evidence type="ECO:0000256" key="1">
    <source>
        <dbReference type="ARBA" id="ARBA00000085"/>
    </source>
</evidence>
<dbReference type="InterPro" id="IPR041664">
    <property type="entry name" value="AAA_16"/>
</dbReference>
<proteinExistence type="predicted"/>
<evidence type="ECO:0000256" key="8">
    <source>
        <dbReference type="ARBA" id="ARBA00023012"/>
    </source>
</evidence>
<evidence type="ECO:0000256" key="6">
    <source>
        <dbReference type="ARBA" id="ARBA00022777"/>
    </source>
</evidence>